<name>A0A226E462_FOLCA</name>
<dbReference type="STRING" id="158441.A0A226E462"/>
<evidence type="ECO:0000313" key="9">
    <source>
        <dbReference type="Proteomes" id="UP000198287"/>
    </source>
</evidence>
<dbReference type="InterPro" id="IPR036249">
    <property type="entry name" value="Thioredoxin-like_sf"/>
</dbReference>
<dbReference type="Proteomes" id="UP000198287">
    <property type="component" value="Unassembled WGS sequence"/>
</dbReference>
<keyword evidence="9" id="KW-1185">Reference proteome</keyword>
<dbReference type="EMBL" id="LNIX01000007">
    <property type="protein sequence ID" value="OXA52383.1"/>
    <property type="molecule type" value="Genomic_DNA"/>
</dbReference>
<dbReference type="Pfam" id="PF14497">
    <property type="entry name" value="GST_C_3"/>
    <property type="match status" value="1"/>
</dbReference>
<dbReference type="PROSITE" id="PS50404">
    <property type="entry name" value="GST_NTER"/>
    <property type="match status" value="1"/>
</dbReference>
<evidence type="ECO:0000256" key="2">
    <source>
        <dbReference type="ARBA" id="ARBA00005861"/>
    </source>
</evidence>
<evidence type="ECO:0000313" key="8">
    <source>
        <dbReference type="EMBL" id="OXA52383.1"/>
    </source>
</evidence>
<dbReference type="PANTHER" id="PTHR11571">
    <property type="entry name" value="GLUTATHIONE S-TRANSFERASE"/>
    <property type="match status" value="1"/>
</dbReference>
<dbReference type="GO" id="GO:0004364">
    <property type="term" value="F:glutathione transferase activity"/>
    <property type="evidence" value="ECO:0007669"/>
    <property type="project" value="UniProtKB-EC"/>
</dbReference>
<comment type="catalytic activity">
    <reaction evidence="5">
        <text>RX + glutathione = an S-substituted glutathione + a halide anion + H(+)</text>
        <dbReference type="Rhea" id="RHEA:16437"/>
        <dbReference type="ChEBI" id="CHEBI:15378"/>
        <dbReference type="ChEBI" id="CHEBI:16042"/>
        <dbReference type="ChEBI" id="CHEBI:17792"/>
        <dbReference type="ChEBI" id="CHEBI:57925"/>
        <dbReference type="ChEBI" id="CHEBI:90779"/>
        <dbReference type="EC" id="2.5.1.18"/>
    </reaction>
</comment>
<dbReference type="PROSITE" id="PS50405">
    <property type="entry name" value="GST_CTER"/>
    <property type="match status" value="1"/>
</dbReference>
<dbReference type="Pfam" id="PF02798">
    <property type="entry name" value="GST_N"/>
    <property type="match status" value="1"/>
</dbReference>
<organism evidence="8 9">
    <name type="scientific">Folsomia candida</name>
    <name type="common">Springtail</name>
    <dbReference type="NCBI Taxonomy" id="158441"/>
    <lineage>
        <taxon>Eukaryota</taxon>
        <taxon>Metazoa</taxon>
        <taxon>Ecdysozoa</taxon>
        <taxon>Arthropoda</taxon>
        <taxon>Hexapoda</taxon>
        <taxon>Collembola</taxon>
        <taxon>Entomobryomorpha</taxon>
        <taxon>Isotomoidea</taxon>
        <taxon>Isotomidae</taxon>
        <taxon>Proisotominae</taxon>
        <taxon>Folsomia</taxon>
    </lineage>
</organism>
<dbReference type="PANTHER" id="PTHR11571:SF222">
    <property type="entry name" value="GLUTATHIONE TRANSFERASE"/>
    <property type="match status" value="1"/>
</dbReference>
<accession>A0A226E462</accession>
<dbReference type="OrthoDB" id="422574at2759"/>
<dbReference type="InterPro" id="IPR010987">
    <property type="entry name" value="Glutathione-S-Trfase_C-like"/>
</dbReference>
<dbReference type="InterPro" id="IPR004045">
    <property type="entry name" value="Glutathione_S-Trfase_N"/>
</dbReference>
<gene>
    <name evidence="8" type="ORF">Fcan01_13274</name>
</gene>
<feature type="domain" description="GST C-terminal" evidence="7">
    <location>
        <begin position="100"/>
        <end position="218"/>
    </location>
</feature>
<evidence type="ECO:0000256" key="1">
    <source>
        <dbReference type="ARBA" id="ARBA00003701"/>
    </source>
</evidence>
<evidence type="ECO:0000259" key="6">
    <source>
        <dbReference type="PROSITE" id="PS50404"/>
    </source>
</evidence>
<keyword evidence="4 8" id="KW-0808">Transferase</keyword>
<dbReference type="AlphaFoldDB" id="A0A226E462"/>
<dbReference type="SUPFAM" id="SSF52833">
    <property type="entry name" value="Thioredoxin-like"/>
    <property type="match status" value="1"/>
</dbReference>
<dbReference type="InterPro" id="IPR004046">
    <property type="entry name" value="GST_C"/>
</dbReference>
<reference evidence="8 9" key="1">
    <citation type="submission" date="2015-12" db="EMBL/GenBank/DDBJ databases">
        <title>The genome of Folsomia candida.</title>
        <authorList>
            <person name="Faddeeva A."/>
            <person name="Derks M.F."/>
            <person name="Anvar Y."/>
            <person name="Smit S."/>
            <person name="Van Straalen N."/>
            <person name="Roelofs D."/>
        </authorList>
    </citation>
    <scope>NUCLEOTIDE SEQUENCE [LARGE SCALE GENOMIC DNA]</scope>
    <source>
        <strain evidence="8 9">VU population</strain>
        <tissue evidence="8">Whole body</tissue>
    </source>
</reference>
<feature type="domain" description="GST N-terminal" evidence="6">
    <location>
        <begin position="3"/>
        <end position="96"/>
    </location>
</feature>
<dbReference type="InterPro" id="IPR050213">
    <property type="entry name" value="GST_superfamily"/>
</dbReference>
<dbReference type="SUPFAM" id="SSF47616">
    <property type="entry name" value="GST C-terminal domain-like"/>
    <property type="match status" value="1"/>
</dbReference>
<dbReference type="EC" id="2.5.1.18" evidence="3"/>
<dbReference type="Gene3D" id="3.40.30.10">
    <property type="entry name" value="Glutaredoxin"/>
    <property type="match status" value="1"/>
</dbReference>
<dbReference type="Gene3D" id="1.20.1050.10">
    <property type="match status" value="1"/>
</dbReference>
<comment type="similarity">
    <text evidence="2">Belongs to the GST superfamily. Mu family.</text>
</comment>
<dbReference type="InterPro" id="IPR036282">
    <property type="entry name" value="Glutathione-S-Trfase_C_sf"/>
</dbReference>
<dbReference type="InterPro" id="IPR040079">
    <property type="entry name" value="Glutathione_S-Trfase"/>
</dbReference>
<evidence type="ECO:0000256" key="4">
    <source>
        <dbReference type="ARBA" id="ARBA00022679"/>
    </source>
</evidence>
<dbReference type="GO" id="GO:0006749">
    <property type="term" value="P:glutathione metabolic process"/>
    <property type="evidence" value="ECO:0007669"/>
    <property type="project" value="TreeGrafter"/>
</dbReference>
<evidence type="ECO:0000259" key="7">
    <source>
        <dbReference type="PROSITE" id="PS50405"/>
    </source>
</evidence>
<evidence type="ECO:0000256" key="5">
    <source>
        <dbReference type="ARBA" id="ARBA00047960"/>
    </source>
</evidence>
<protein>
    <recommendedName>
        <fullName evidence="3">glutathione transferase</fullName>
        <ecNumber evidence="3">2.5.1.18</ecNumber>
    </recommendedName>
</protein>
<evidence type="ECO:0000256" key="3">
    <source>
        <dbReference type="ARBA" id="ARBA00012452"/>
    </source>
</evidence>
<comment type="function">
    <text evidence="1">Conjugation of reduced glutathione to a wide number of exogenous and endogenous hydrophobic electrophiles.</text>
</comment>
<proteinExistence type="inferred from homology"/>
<dbReference type="SFLD" id="SFLDS00019">
    <property type="entry name" value="Glutathione_Transferase_(cytos"/>
    <property type="match status" value="1"/>
</dbReference>
<dbReference type="OMA" id="KWTIEER"/>
<comment type="caution">
    <text evidence="8">The sequence shown here is derived from an EMBL/GenBank/DDBJ whole genome shotgun (WGS) entry which is preliminary data.</text>
</comment>
<sequence length="227" mass="26179">MSKTMELGYWRYRGLAHPLRFVLQYLGVPYTEKNYFLPEGGVTKETWAGGERAKIRATYPPGLPFPNVPYLVDGDLHVSESKAIMRYIARTYGPQLLGTTPLIQVRVDMLESFLYDFWYMEFAHRVYENTPDAIAQFNAVHPEKLGHISRYVGDNTWAAGSELTVVDFWLCEFLEHLTIYDVNLLAPFPNLQRLRDNFQQLPAIAAYRKSGDFIQTPCYSPRANLKL</sequence>